<dbReference type="PANTHER" id="PTHR14326:SF44">
    <property type="entry name" value="TARGETING PROTEIN FOR XKLP2"/>
    <property type="match status" value="1"/>
</dbReference>
<organism evidence="1 2">
    <name type="scientific">Brassica cretica</name>
    <name type="common">Mustard</name>
    <dbReference type="NCBI Taxonomy" id="69181"/>
    <lineage>
        <taxon>Eukaryota</taxon>
        <taxon>Viridiplantae</taxon>
        <taxon>Streptophyta</taxon>
        <taxon>Embryophyta</taxon>
        <taxon>Tracheophyta</taxon>
        <taxon>Spermatophyta</taxon>
        <taxon>Magnoliopsida</taxon>
        <taxon>eudicotyledons</taxon>
        <taxon>Gunneridae</taxon>
        <taxon>Pentapetalae</taxon>
        <taxon>rosids</taxon>
        <taxon>malvids</taxon>
        <taxon>Brassicales</taxon>
        <taxon>Brassicaceae</taxon>
        <taxon>Brassiceae</taxon>
        <taxon>Brassica</taxon>
    </lineage>
</organism>
<dbReference type="GO" id="GO:0090307">
    <property type="term" value="P:mitotic spindle assembly"/>
    <property type="evidence" value="ECO:0007669"/>
    <property type="project" value="TreeGrafter"/>
</dbReference>
<dbReference type="PANTHER" id="PTHR14326">
    <property type="entry name" value="TARGETING PROTEIN FOR XKLP2"/>
    <property type="match status" value="1"/>
</dbReference>
<name>A0A8S9HEW8_BRACR</name>
<dbReference type="GO" id="GO:0030295">
    <property type="term" value="F:protein kinase activator activity"/>
    <property type="evidence" value="ECO:0007669"/>
    <property type="project" value="TreeGrafter"/>
</dbReference>
<dbReference type="GO" id="GO:0008017">
    <property type="term" value="F:microtubule binding"/>
    <property type="evidence" value="ECO:0007669"/>
    <property type="project" value="TreeGrafter"/>
</dbReference>
<gene>
    <name evidence="1" type="ORF">F2Q68_00012808</name>
</gene>
<dbReference type="EMBL" id="QGKW02001940">
    <property type="protein sequence ID" value="KAF2555610.1"/>
    <property type="molecule type" value="Genomic_DNA"/>
</dbReference>
<protein>
    <submittedName>
        <fullName evidence="1">Uncharacterized protein</fullName>
    </submittedName>
</protein>
<evidence type="ECO:0000313" key="1">
    <source>
        <dbReference type="EMBL" id="KAF2555610.1"/>
    </source>
</evidence>
<dbReference type="GO" id="GO:0005819">
    <property type="term" value="C:spindle"/>
    <property type="evidence" value="ECO:0007669"/>
    <property type="project" value="InterPro"/>
</dbReference>
<dbReference type="Proteomes" id="UP000712281">
    <property type="component" value="Unassembled WGS sequence"/>
</dbReference>
<accession>A0A8S9HEW8</accession>
<reference evidence="1" key="1">
    <citation type="submission" date="2019-12" db="EMBL/GenBank/DDBJ databases">
        <title>Genome sequencing and annotation of Brassica cretica.</title>
        <authorList>
            <person name="Studholme D.J."/>
            <person name="Sarris P.F."/>
        </authorList>
    </citation>
    <scope>NUCLEOTIDE SEQUENCE</scope>
    <source>
        <strain evidence="1">PFS-001/15</strain>
        <tissue evidence="1">Leaf</tissue>
    </source>
</reference>
<comment type="caution">
    <text evidence="1">The sequence shown here is derived from an EMBL/GenBank/DDBJ whole genome shotgun (WGS) entry which is preliminary data.</text>
</comment>
<proteinExistence type="predicted"/>
<dbReference type="GO" id="GO:0005880">
    <property type="term" value="C:nuclear microtubule"/>
    <property type="evidence" value="ECO:0007669"/>
    <property type="project" value="TreeGrafter"/>
</dbReference>
<sequence>MEGTTEEPIGSAATAIVDQSYEFLAPRWFDFVNGETEDEARRAELWFASALSCAPSREHLRLIPRFRNRC</sequence>
<evidence type="ECO:0000313" key="2">
    <source>
        <dbReference type="Proteomes" id="UP000712281"/>
    </source>
</evidence>
<dbReference type="InterPro" id="IPR009675">
    <property type="entry name" value="TPX2_fam"/>
</dbReference>
<dbReference type="AlphaFoldDB" id="A0A8S9HEW8"/>
<dbReference type="GO" id="GO:0060236">
    <property type="term" value="P:regulation of mitotic spindle organization"/>
    <property type="evidence" value="ECO:0007669"/>
    <property type="project" value="InterPro"/>
</dbReference>